<feature type="compositionally biased region" description="Polar residues" evidence="1">
    <location>
        <begin position="84"/>
        <end position="99"/>
    </location>
</feature>
<protein>
    <submittedName>
        <fullName evidence="2">Uncharacterized protein</fullName>
    </submittedName>
</protein>
<feature type="region of interest" description="Disordered" evidence="1">
    <location>
        <begin position="230"/>
        <end position="290"/>
    </location>
</feature>
<organism evidence="2 3">
    <name type="scientific">Venturia effusa</name>
    <dbReference type="NCBI Taxonomy" id="50376"/>
    <lineage>
        <taxon>Eukaryota</taxon>
        <taxon>Fungi</taxon>
        <taxon>Dikarya</taxon>
        <taxon>Ascomycota</taxon>
        <taxon>Pezizomycotina</taxon>
        <taxon>Dothideomycetes</taxon>
        <taxon>Pleosporomycetidae</taxon>
        <taxon>Venturiales</taxon>
        <taxon>Venturiaceae</taxon>
        <taxon>Venturia</taxon>
    </lineage>
</organism>
<feature type="region of interest" description="Disordered" evidence="1">
    <location>
        <begin position="118"/>
        <end position="178"/>
    </location>
</feature>
<feature type="compositionally biased region" description="Polar residues" evidence="1">
    <location>
        <begin position="53"/>
        <end position="67"/>
    </location>
</feature>
<feature type="region of interest" description="Disordered" evidence="1">
    <location>
        <begin position="1"/>
        <end position="99"/>
    </location>
</feature>
<name>A0A517LI42_9PEZI</name>
<dbReference type="Proteomes" id="UP000316270">
    <property type="component" value="Chromosome 13"/>
</dbReference>
<sequence length="512" mass="54495">MDLEQENFFRQTMTQALLDMEPDKKDATPTKPATPKPIKKRKSRQGQGRYDSPGNSSPAGSANQSFDVPSPSPVTPTIKRVKTSAATAATEGQPQYLASPQQALQHVSFQPQLSGLNQQAQYQQAGNSQQVSPKQAIAPQANMERPAQQTERGDSRQMPAQQVSDPQPQVPVSNQQARNQHIGESILFLREQIIDSAFILYQHQPNHSPVIKLVSLSGIELISAPLTMPNTNSISSPAPRTRNEPIDLTSDPDHGMEHPTTSYRSRSGSFYAQPQPNLDQQNQPYPTEQASTEVSYLQLSLVVDGNVRLESCHAYTRVGENDIGVLGRCMRDLHARVARQLWLKLGVEQAVRSGIREVGGGNINANGNSNGWTSGVSLSGRRGNVGGGFQEFGAQSGGNVNSTGNANGWAGGVSMSGRARNVGRGGVGEFGAHGGDMGTGVGGVGNMSGGDFRGGNGFAGGANFGAAANANANAGSCEFDFAPYVGGFDGSGGLNEMQWLIRDEQPGEVLRW</sequence>
<reference evidence="2 3" key="1">
    <citation type="submission" date="2019-07" db="EMBL/GenBank/DDBJ databases">
        <title>Finished genome of Venturia effusa.</title>
        <authorList>
            <person name="Young C.A."/>
            <person name="Cox M.P."/>
            <person name="Ganley A.R.D."/>
            <person name="David W.J."/>
        </authorList>
    </citation>
    <scope>NUCLEOTIDE SEQUENCE [LARGE SCALE GENOMIC DNA]</scope>
    <source>
        <strain evidence="3">albino</strain>
    </source>
</reference>
<feature type="compositionally biased region" description="Low complexity" evidence="1">
    <location>
        <begin position="161"/>
        <end position="176"/>
    </location>
</feature>
<dbReference type="OrthoDB" id="10564794at2759"/>
<feature type="compositionally biased region" description="Basic and acidic residues" evidence="1">
    <location>
        <begin position="241"/>
        <end position="257"/>
    </location>
</feature>
<accession>A0A517LI42</accession>
<dbReference type="EMBL" id="CP042197">
    <property type="protein sequence ID" value="QDS75310.1"/>
    <property type="molecule type" value="Genomic_DNA"/>
</dbReference>
<proteinExistence type="predicted"/>
<feature type="compositionally biased region" description="Low complexity" evidence="1">
    <location>
        <begin position="273"/>
        <end position="286"/>
    </location>
</feature>
<evidence type="ECO:0000313" key="3">
    <source>
        <dbReference type="Proteomes" id="UP000316270"/>
    </source>
</evidence>
<evidence type="ECO:0000256" key="1">
    <source>
        <dbReference type="SAM" id="MobiDB-lite"/>
    </source>
</evidence>
<keyword evidence="3" id="KW-1185">Reference proteome</keyword>
<feature type="compositionally biased region" description="Polar residues" evidence="1">
    <location>
        <begin position="259"/>
        <end position="272"/>
    </location>
</feature>
<dbReference type="AlphaFoldDB" id="A0A517LI42"/>
<evidence type="ECO:0000313" key="2">
    <source>
        <dbReference type="EMBL" id="QDS75310.1"/>
    </source>
</evidence>
<feature type="compositionally biased region" description="Low complexity" evidence="1">
    <location>
        <begin position="118"/>
        <end position="130"/>
    </location>
</feature>
<gene>
    <name evidence="2" type="ORF">FKW77_001508</name>
</gene>